<evidence type="ECO:0000313" key="2">
    <source>
        <dbReference type="Proteomes" id="UP001199915"/>
    </source>
</evidence>
<dbReference type="RefSeq" id="WP_238033809.1">
    <property type="nucleotide sequence ID" value="NZ_JAKNFS010000145.1"/>
</dbReference>
<sequence length="75" mass="8692">NPACEYLNEEVSLELNLVMAYFTLQSKIIDSEVSSDEKAKYEKIMNEIRNVLDECEYCSEAYKGTLLEYCENHPS</sequence>
<comment type="caution">
    <text evidence="1">The sequence shown here is derived from an EMBL/GenBank/DDBJ whole genome shotgun (WGS) entry which is preliminary data.</text>
</comment>
<feature type="non-terminal residue" evidence="1">
    <location>
        <position position="75"/>
    </location>
</feature>
<evidence type="ECO:0000313" key="1">
    <source>
        <dbReference type="EMBL" id="MCG4767452.1"/>
    </source>
</evidence>
<name>A0AAE3JYY9_9FIRM</name>
<reference evidence="1" key="1">
    <citation type="submission" date="2022-01" db="EMBL/GenBank/DDBJ databases">
        <title>Collection of gut derived symbiotic bacterial strains cultured from healthy donors.</title>
        <authorList>
            <person name="Lin H."/>
            <person name="Kohout C."/>
            <person name="Waligurski E."/>
            <person name="Pamer E.G."/>
        </authorList>
    </citation>
    <scope>NUCLEOTIDE SEQUENCE</scope>
    <source>
        <strain evidence="1">DFI.5.49</strain>
    </source>
</reference>
<dbReference type="Proteomes" id="UP001199915">
    <property type="component" value="Unassembled WGS sequence"/>
</dbReference>
<gene>
    <name evidence="1" type="ORF">L0N21_18450</name>
</gene>
<protein>
    <submittedName>
        <fullName evidence="1">Uncharacterized protein</fullName>
    </submittedName>
</protein>
<accession>A0AAE3JYY9</accession>
<proteinExistence type="predicted"/>
<feature type="non-terminal residue" evidence="1">
    <location>
        <position position="1"/>
    </location>
</feature>
<dbReference type="AlphaFoldDB" id="A0AAE3JYY9"/>
<organism evidence="1 2">
    <name type="scientific">Fusicatenibacter saccharivorans</name>
    <dbReference type="NCBI Taxonomy" id="1150298"/>
    <lineage>
        <taxon>Bacteria</taxon>
        <taxon>Bacillati</taxon>
        <taxon>Bacillota</taxon>
        <taxon>Clostridia</taxon>
        <taxon>Lachnospirales</taxon>
        <taxon>Lachnospiraceae</taxon>
        <taxon>Fusicatenibacter</taxon>
    </lineage>
</organism>
<dbReference type="EMBL" id="JAKNFS010000145">
    <property type="protein sequence ID" value="MCG4767452.1"/>
    <property type="molecule type" value="Genomic_DNA"/>
</dbReference>